<evidence type="ECO:0008006" key="4">
    <source>
        <dbReference type="Google" id="ProtNLM"/>
    </source>
</evidence>
<accession>A0A136ISQ5</accession>
<feature type="region of interest" description="Disordered" evidence="1">
    <location>
        <begin position="320"/>
        <end position="342"/>
    </location>
</feature>
<dbReference type="STRING" id="196109.A0A136ISQ5"/>
<dbReference type="Proteomes" id="UP000070501">
    <property type="component" value="Unassembled WGS sequence"/>
</dbReference>
<dbReference type="InParanoid" id="A0A136ISQ5"/>
<dbReference type="AlphaFoldDB" id="A0A136ISQ5"/>
<sequence>MTLASLPTEVLQQIVSATRPSGFESALLACRRMHQAGKMYVAEHNEYRRGFRDVVVRARDDRELVRELGNLLRAIAANPSVAGYVRSLAVEKRHEEHNATGSSDAPSSGDYELVSEMIRESPWLRAAGCDLEAWQGFLTPMFAEGEDEADDDDDDSHNQYANLPAVLPLFTLLLTQVTHLETLTIAYNLHLAGHHAEDDPTFSQAKTVLDLMSLRISGGSDSPATHKDDSNSEDINSTSKRSAILARVPTLPVSPLENLADVHYCPPVGYHQRKPVGSVDPFIASPRVRRLVATSLQSVSLDGYNYDWPMAWEQYVSAGDDEDADPAKHGGEGKEEREEKERRTVVCESSSLLAPARQFSAVEHLDLVGACMDDDGIKNVLSHMPRLQTLRLTHEAKFQSVELDFDAGWFLMAVADPYGYDGYPSDGIYVSESDVEWDDDDDDEEEEEEEQEEEGGGIDPNVDDERNHSDAEDEGEGGKDVENNDDDLEKQWNDIPLGQRLKTLAIHFEQPFHGYIITGVQEKTMRKFTALETLAVDVRIFFGPNPKTGERMSADYQAPMLDGADCWDPEGDVPRLIDMLPETLQDLELFVDMADDHNPMMEHWARLLSGFAEARAERLPNLKSFVVRERSPPQWDAEAHVWREVLPGDNEGMVRNRSAAEAAGAQYQGAVGACASWRDVIAFKERIFEVDEVGEVV</sequence>
<proteinExistence type="predicted"/>
<evidence type="ECO:0000256" key="1">
    <source>
        <dbReference type="SAM" id="MobiDB-lite"/>
    </source>
</evidence>
<dbReference type="EMBL" id="KQ964260">
    <property type="protein sequence ID" value="KXJ87836.1"/>
    <property type="molecule type" value="Genomic_DNA"/>
</dbReference>
<name>A0A136ISQ5_9PEZI</name>
<protein>
    <recommendedName>
        <fullName evidence="4">F-box domain-containing protein</fullName>
    </recommendedName>
</protein>
<feature type="compositionally biased region" description="Basic and acidic residues" evidence="1">
    <location>
        <begin position="325"/>
        <end position="342"/>
    </location>
</feature>
<keyword evidence="3" id="KW-1185">Reference proteome</keyword>
<feature type="compositionally biased region" description="Acidic residues" evidence="1">
    <location>
        <begin position="435"/>
        <end position="456"/>
    </location>
</feature>
<evidence type="ECO:0000313" key="3">
    <source>
        <dbReference type="Proteomes" id="UP000070501"/>
    </source>
</evidence>
<organism evidence="2 3">
    <name type="scientific">Microdochium bolleyi</name>
    <dbReference type="NCBI Taxonomy" id="196109"/>
    <lineage>
        <taxon>Eukaryota</taxon>
        <taxon>Fungi</taxon>
        <taxon>Dikarya</taxon>
        <taxon>Ascomycota</taxon>
        <taxon>Pezizomycotina</taxon>
        <taxon>Sordariomycetes</taxon>
        <taxon>Xylariomycetidae</taxon>
        <taxon>Xylariales</taxon>
        <taxon>Microdochiaceae</taxon>
        <taxon>Microdochium</taxon>
    </lineage>
</organism>
<feature type="compositionally biased region" description="Basic and acidic residues" evidence="1">
    <location>
        <begin position="463"/>
        <end position="482"/>
    </location>
</feature>
<evidence type="ECO:0000313" key="2">
    <source>
        <dbReference type="EMBL" id="KXJ87836.1"/>
    </source>
</evidence>
<reference evidence="3" key="1">
    <citation type="submission" date="2016-02" db="EMBL/GenBank/DDBJ databases">
        <title>Draft genome sequence of Microdochium bolleyi, a fungal endophyte of beachgrass.</title>
        <authorList>
            <consortium name="DOE Joint Genome Institute"/>
            <person name="David A.S."/>
            <person name="May G."/>
            <person name="Haridas S."/>
            <person name="Lim J."/>
            <person name="Wang M."/>
            <person name="Labutti K."/>
            <person name="Lipzen A."/>
            <person name="Barry K."/>
            <person name="Grigoriev I.V."/>
        </authorList>
    </citation>
    <scope>NUCLEOTIDE SEQUENCE [LARGE SCALE GENOMIC DNA]</scope>
    <source>
        <strain evidence="3">J235TASD1</strain>
    </source>
</reference>
<feature type="region of interest" description="Disordered" evidence="1">
    <location>
        <begin position="219"/>
        <end position="241"/>
    </location>
</feature>
<gene>
    <name evidence="2" type="ORF">Micbo1qcDRAFT_215014</name>
</gene>
<dbReference type="OrthoDB" id="5421601at2759"/>
<feature type="region of interest" description="Disordered" evidence="1">
    <location>
        <begin position="435"/>
        <end position="490"/>
    </location>
</feature>